<gene>
    <name evidence="1" type="ORF">XDN619_LOCUS3212</name>
</gene>
<dbReference type="Proteomes" id="UP000663887">
    <property type="component" value="Unassembled WGS sequence"/>
</dbReference>
<proteinExistence type="predicted"/>
<evidence type="ECO:0000313" key="1">
    <source>
        <dbReference type="EMBL" id="CAF1998871.1"/>
    </source>
</evidence>
<dbReference type="AlphaFoldDB" id="A0A816MNX5"/>
<protein>
    <submittedName>
        <fullName evidence="1">Uncharacterized protein</fullName>
    </submittedName>
</protein>
<name>A0A816MNX5_9BILA</name>
<reference evidence="1" key="1">
    <citation type="submission" date="2021-02" db="EMBL/GenBank/DDBJ databases">
        <authorList>
            <person name="Nowell W R."/>
        </authorList>
    </citation>
    <scope>NUCLEOTIDE SEQUENCE</scope>
</reference>
<comment type="caution">
    <text evidence="1">The sequence shown here is derived from an EMBL/GenBank/DDBJ whole genome shotgun (WGS) entry which is preliminary data.</text>
</comment>
<dbReference type="EMBL" id="CAJNRG010000410">
    <property type="protein sequence ID" value="CAF1998871.1"/>
    <property type="molecule type" value="Genomic_DNA"/>
</dbReference>
<accession>A0A816MNX5</accession>
<sequence>MVTFEYHNVERRILLHRNIRFGQMLDDIKLEFDLPASACLRLVNAAKDYRVTGLNAGNLWKFDDSEVPKYRVFVGGETSEDGEKVEQDGWYQWFMKNYIFKLFESKYPDEQKKID</sequence>
<organism evidence="1 2">
    <name type="scientific">Rotaria magnacalcarata</name>
    <dbReference type="NCBI Taxonomy" id="392030"/>
    <lineage>
        <taxon>Eukaryota</taxon>
        <taxon>Metazoa</taxon>
        <taxon>Spiralia</taxon>
        <taxon>Gnathifera</taxon>
        <taxon>Rotifera</taxon>
        <taxon>Eurotatoria</taxon>
        <taxon>Bdelloidea</taxon>
        <taxon>Philodinida</taxon>
        <taxon>Philodinidae</taxon>
        <taxon>Rotaria</taxon>
    </lineage>
</organism>
<evidence type="ECO:0000313" key="2">
    <source>
        <dbReference type="Proteomes" id="UP000663887"/>
    </source>
</evidence>